<name>A0A6S6VUN3_9PLEO</name>
<organism evidence="2 3">
    <name type="scientific">Pyrenophora teres f. teres</name>
    <dbReference type="NCBI Taxonomy" id="97479"/>
    <lineage>
        <taxon>Eukaryota</taxon>
        <taxon>Fungi</taxon>
        <taxon>Dikarya</taxon>
        <taxon>Ascomycota</taxon>
        <taxon>Pezizomycotina</taxon>
        <taxon>Dothideomycetes</taxon>
        <taxon>Pleosporomycetidae</taxon>
        <taxon>Pleosporales</taxon>
        <taxon>Pleosporineae</taxon>
        <taxon>Pleosporaceae</taxon>
        <taxon>Pyrenophora</taxon>
    </lineage>
</organism>
<evidence type="ECO:0000313" key="2">
    <source>
        <dbReference type="EMBL" id="CAE7023822.1"/>
    </source>
</evidence>
<feature type="compositionally biased region" description="Polar residues" evidence="1">
    <location>
        <begin position="144"/>
        <end position="163"/>
    </location>
</feature>
<feature type="region of interest" description="Disordered" evidence="1">
    <location>
        <begin position="239"/>
        <end position="317"/>
    </location>
</feature>
<dbReference type="EMBL" id="HG992979">
    <property type="protein sequence ID" value="CAE7023822.1"/>
    <property type="molecule type" value="Genomic_DNA"/>
</dbReference>
<feature type="compositionally biased region" description="Polar residues" evidence="1">
    <location>
        <begin position="246"/>
        <end position="293"/>
    </location>
</feature>
<dbReference type="AlphaFoldDB" id="A0A6S6VUN3"/>
<feature type="region of interest" description="Disordered" evidence="1">
    <location>
        <begin position="144"/>
        <end position="218"/>
    </location>
</feature>
<reference evidence="2" key="1">
    <citation type="submission" date="2021-02" db="EMBL/GenBank/DDBJ databases">
        <authorList>
            <person name="Syme A R."/>
            <person name="Syme A R."/>
            <person name="Moolhuijzen P."/>
        </authorList>
    </citation>
    <scope>NUCLEOTIDE SEQUENCE</scope>
    <source>
        <strain evidence="2">W1-1</strain>
    </source>
</reference>
<dbReference type="Proteomes" id="UP000472372">
    <property type="component" value="Chromosome 3"/>
</dbReference>
<accession>A0A6S6VUN3</accession>
<sequence>MVTTITLNRISDLRTIVAMTSNNLLNARWDLHRLYMAWSEITADAPSTDVVGILKPWSRLSKERVAKACQNMRRALAIHETWTENMDCARALAMTLNLMSKRWWRVFDKRYRELAMLDPWDVAGQVAVVMEMHLDIKEEVATPTTLTRQRSLTRAPSTRSSSAMRLRNPVLPSVAENTETESLEKTRHSIATSHLTRESSTETNGPRWSLPTTSRIPRPIQSSSAHAVAQSIINTKHHVQEIPNFSRPTKPTWTVSQSLQDNTQPELQSDSPPHVQPQTNVMEDSQSNPSPATIQPERKSEDLPAPSLVRAPSHSGKESRPILFRAFPCVPRGKIERSFGRKSTESHRPILHVRRSESISRLSVNLTRNGATKTM</sequence>
<feature type="compositionally biased region" description="Polar residues" evidence="1">
    <location>
        <begin position="201"/>
        <end position="218"/>
    </location>
</feature>
<protein>
    <submittedName>
        <fullName evidence="2">Uncharacterized protein</fullName>
    </submittedName>
</protein>
<gene>
    <name evidence="2" type="ORF">PTTW11_03662</name>
</gene>
<evidence type="ECO:0000256" key="1">
    <source>
        <dbReference type="SAM" id="MobiDB-lite"/>
    </source>
</evidence>
<proteinExistence type="predicted"/>
<evidence type="ECO:0000313" key="3">
    <source>
        <dbReference type="Proteomes" id="UP000472372"/>
    </source>
</evidence>